<keyword evidence="3" id="KW-1185">Reference proteome</keyword>
<comment type="caution">
    <text evidence="2">The sequence shown here is derived from an EMBL/GenBank/DDBJ whole genome shotgun (WGS) entry which is preliminary data.</text>
</comment>
<dbReference type="EMBL" id="JACSIT010000067">
    <property type="protein sequence ID" value="MBC6993458.1"/>
    <property type="molecule type" value="Genomic_DNA"/>
</dbReference>
<gene>
    <name evidence="2" type="ORF">H9S92_04755</name>
</gene>
<reference evidence="2" key="1">
    <citation type="submission" date="2020-08" db="EMBL/GenBank/DDBJ databases">
        <title>Lewinella bacteria from marine environments.</title>
        <authorList>
            <person name="Zhong Y."/>
        </authorList>
    </citation>
    <scope>NUCLEOTIDE SEQUENCE</scope>
    <source>
        <strain evidence="2">KCTC 42187</strain>
    </source>
</reference>
<evidence type="ECO:0000313" key="2">
    <source>
        <dbReference type="EMBL" id="MBC6993458.1"/>
    </source>
</evidence>
<dbReference type="SUPFAM" id="SSF158949">
    <property type="entry name" value="Smr-associated domain-like"/>
    <property type="match status" value="1"/>
</dbReference>
<proteinExistence type="predicted"/>
<dbReference type="InterPro" id="IPR036781">
    <property type="entry name" value="Smr_assoc-like_sf"/>
</dbReference>
<name>A0A923PG13_9BACT</name>
<dbReference type="RefSeq" id="WP_187465565.1">
    <property type="nucleotide sequence ID" value="NZ_JACSIT010000067.1"/>
</dbReference>
<protein>
    <submittedName>
        <fullName evidence="2">Smr/MutS family protein</fullName>
    </submittedName>
</protein>
<feature type="domain" description="Smr" evidence="1">
    <location>
        <begin position="277"/>
        <end position="341"/>
    </location>
</feature>
<evidence type="ECO:0000313" key="3">
    <source>
        <dbReference type="Proteomes" id="UP000650081"/>
    </source>
</evidence>
<dbReference type="PROSITE" id="PS50828">
    <property type="entry name" value="SMR"/>
    <property type="match status" value="1"/>
</dbReference>
<evidence type="ECO:0000259" key="1">
    <source>
        <dbReference type="PROSITE" id="PS50828"/>
    </source>
</evidence>
<dbReference type="Pfam" id="PF01713">
    <property type="entry name" value="Smr"/>
    <property type="match status" value="1"/>
</dbReference>
<sequence>MAFIINQRVRMKRTQNVGTVTAILPGGVVQVRWDGGSGLLPVPEEVLEAVGAAPPPPAALAKPIPVPQQANQGPEEYEGVRLAFDPQLNNEAEPVAFEVYLLNGTPHKILYELKVLTGSNRRWSKAGQLEAGGKKRLDAVAYGWLNEKLSCELDCRPILPEGPGPRHFQQLRIKGQQFFDKLEDVPELYRDAHLYVVFPSLDTTATAPASAPQLNTGSLRAITQQELNKKSVAPAKNVTNFDLAEKLEFETEIDLHLPALVKDPAAVPKHLVLQTQLKHLDAYLERAVRLGVDRVFIIHGVGSGALKRAIHSRLHGMRYVRDFRNEFHPKYGTGATEVIFD</sequence>
<dbReference type="AlphaFoldDB" id="A0A923PG13"/>
<dbReference type="InterPro" id="IPR002625">
    <property type="entry name" value="Smr_dom"/>
</dbReference>
<dbReference type="Proteomes" id="UP000650081">
    <property type="component" value="Unassembled WGS sequence"/>
</dbReference>
<dbReference type="Gene3D" id="3.30.1370.110">
    <property type="match status" value="1"/>
</dbReference>
<dbReference type="InterPro" id="IPR036063">
    <property type="entry name" value="Smr_dom_sf"/>
</dbReference>
<accession>A0A923PG13</accession>
<organism evidence="2 3">
    <name type="scientific">Neolewinella lacunae</name>
    <dbReference type="NCBI Taxonomy" id="1517758"/>
    <lineage>
        <taxon>Bacteria</taxon>
        <taxon>Pseudomonadati</taxon>
        <taxon>Bacteroidota</taxon>
        <taxon>Saprospiria</taxon>
        <taxon>Saprospirales</taxon>
        <taxon>Lewinellaceae</taxon>
        <taxon>Neolewinella</taxon>
    </lineage>
</organism>